<comment type="subcellular location">
    <subcellularLocation>
        <location evidence="1">Membrane</location>
        <topology evidence="1">Multi-pass membrane protein</topology>
    </subcellularLocation>
</comment>
<dbReference type="PANTHER" id="PTHR33048">
    <property type="entry name" value="PTH11-LIKE INTEGRAL MEMBRANE PROTEIN (AFU_ORTHOLOGUE AFUA_5G11245)"/>
    <property type="match status" value="1"/>
</dbReference>
<dbReference type="InterPro" id="IPR052337">
    <property type="entry name" value="SAT4-like"/>
</dbReference>
<evidence type="ECO:0000256" key="5">
    <source>
        <dbReference type="ARBA" id="ARBA00038359"/>
    </source>
</evidence>
<feature type="transmembrane region" description="Helical" evidence="7">
    <location>
        <begin position="173"/>
        <end position="193"/>
    </location>
</feature>
<dbReference type="GeneID" id="37116296"/>
<evidence type="ECO:0000259" key="8">
    <source>
        <dbReference type="Pfam" id="PF20684"/>
    </source>
</evidence>
<evidence type="ECO:0000313" key="10">
    <source>
        <dbReference type="Proteomes" id="UP000246702"/>
    </source>
</evidence>
<proteinExistence type="inferred from homology"/>
<dbReference type="Pfam" id="PF20684">
    <property type="entry name" value="Fung_rhodopsin"/>
    <property type="match status" value="1"/>
</dbReference>
<dbReference type="InterPro" id="IPR049326">
    <property type="entry name" value="Rhodopsin_dom_fungi"/>
</dbReference>
<feature type="transmembrane region" description="Helical" evidence="7">
    <location>
        <begin position="205"/>
        <end position="227"/>
    </location>
</feature>
<feature type="transmembrane region" description="Helical" evidence="7">
    <location>
        <begin position="12"/>
        <end position="31"/>
    </location>
</feature>
<dbReference type="AlphaFoldDB" id="A0A317VDW4"/>
<gene>
    <name evidence="9" type="ORF">BO94DRAFT_560435</name>
</gene>
<keyword evidence="3 7" id="KW-1133">Transmembrane helix</keyword>
<reference evidence="9 10" key="1">
    <citation type="submission" date="2016-12" db="EMBL/GenBank/DDBJ databases">
        <title>The genomes of Aspergillus section Nigri reveals drivers in fungal speciation.</title>
        <authorList>
            <consortium name="DOE Joint Genome Institute"/>
            <person name="Vesth T.C."/>
            <person name="Nybo J."/>
            <person name="Theobald S."/>
            <person name="Brandl J."/>
            <person name="Frisvad J.C."/>
            <person name="Nielsen K.F."/>
            <person name="Lyhne E.K."/>
            <person name="Kogle M.E."/>
            <person name="Kuo A."/>
            <person name="Riley R."/>
            <person name="Clum A."/>
            <person name="Nolan M."/>
            <person name="Lipzen A."/>
            <person name="Salamov A."/>
            <person name="Henrissat B."/>
            <person name="Wiebenga A."/>
            <person name="De Vries R.P."/>
            <person name="Grigoriev I.V."/>
            <person name="Mortensen U.H."/>
            <person name="Andersen M.R."/>
            <person name="Baker S.E."/>
        </authorList>
    </citation>
    <scope>NUCLEOTIDE SEQUENCE [LARGE SCALE GENOMIC DNA]</scope>
    <source>
        <strain evidence="9 10">CBS 115572</strain>
    </source>
</reference>
<dbReference type="PANTHER" id="PTHR33048:SF163">
    <property type="entry name" value="INTEGRAL MEMBRANE PROTEIN (AFU_ORTHOLOGUE AFUA_8G05510)"/>
    <property type="match status" value="1"/>
</dbReference>
<comment type="caution">
    <text evidence="9">The sequence shown here is derived from an EMBL/GenBank/DDBJ whole genome shotgun (WGS) entry which is preliminary data.</text>
</comment>
<feature type="domain" description="Rhodopsin" evidence="8">
    <location>
        <begin position="27"/>
        <end position="263"/>
    </location>
</feature>
<dbReference type="Proteomes" id="UP000246702">
    <property type="component" value="Unassembled WGS sequence"/>
</dbReference>
<dbReference type="OrthoDB" id="10017208at2759"/>
<comment type="similarity">
    <text evidence="5">Belongs to the SAT4 family.</text>
</comment>
<feature type="transmembrane region" description="Helical" evidence="7">
    <location>
        <begin position="127"/>
        <end position="146"/>
    </location>
</feature>
<organism evidence="9 10">
    <name type="scientific">Aspergillus sclerotioniger CBS 115572</name>
    <dbReference type="NCBI Taxonomy" id="1450535"/>
    <lineage>
        <taxon>Eukaryota</taxon>
        <taxon>Fungi</taxon>
        <taxon>Dikarya</taxon>
        <taxon>Ascomycota</taxon>
        <taxon>Pezizomycotina</taxon>
        <taxon>Eurotiomycetes</taxon>
        <taxon>Eurotiomycetidae</taxon>
        <taxon>Eurotiales</taxon>
        <taxon>Aspergillaceae</taxon>
        <taxon>Aspergillus</taxon>
        <taxon>Aspergillus subgen. Circumdati</taxon>
    </lineage>
</organism>
<dbReference type="RefSeq" id="XP_025462857.1">
    <property type="nucleotide sequence ID" value="XM_025614153.1"/>
</dbReference>
<feature type="transmembrane region" description="Helical" evidence="7">
    <location>
        <begin position="43"/>
        <end position="66"/>
    </location>
</feature>
<dbReference type="STRING" id="1450535.A0A317VDW4"/>
<evidence type="ECO:0000256" key="6">
    <source>
        <dbReference type="SAM" id="MobiDB-lite"/>
    </source>
</evidence>
<name>A0A317VDW4_9EURO</name>
<dbReference type="EMBL" id="MSFK01000037">
    <property type="protein sequence ID" value="PWY71102.1"/>
    <property type="molecule type" value="Genomic_DNA"/>
</dbReference>
<keyword evidence="4 7" id="KW-0472">Membrane</keyword>
<feature type="region of interest" description="Disordered" evidence="6">
    <location>
        <begin position="320"/>
        <end position="340"/>
    </location>
</feature>
<feature type="compositionally biased region" description="Low complexity" evidence="6">
    <location>
        <begin position="320"/>
        <end position="337"/>
    </location>
</feature>
<keyword evidence="10" id="KW-1185">Reference proteome</keyword>
<sequence>MALTSRGAQMISIVSVLVGLSLLSVILRVVARIKRKVKFGMDDYLCFACMFLLFVMLIELSLWATIGGSYGFDRKFLSKEKMINFYKISLSNEFTYFLIGPTIKVSVICFYRRIFTIPIFQRMSFSLNALIILWGAATLLVCAVQCRPMRAYWDPSIPRQCIDSYKLIVVNQIFNVIMDFVILALPIPMIWNLHRTWQDKLALSGAFALGVFVCFASIFRVVVLFWVNAGNMTYTVYQATLWTHIEPSIALICSCLPTIRGLFPQFKLPSQRRRRYDPEAPHSDVSTSHFVASGCKTQAAAVKNEYYRMEEGVGAAAAAAPSGSVASSRDRAQSSSAKTDTSWLDITVRTDINIREDKVSQIDV</sequence>
<evidence type="ECO:0000313" key="9">
    <source>
        <dbReference type="EMBL" id="PWY71102.1"/>
    </source>
</evidence>
<dbReference type="GO" id="GO:0016020">
    <property type="term" value="C:membrane"/>
    <property type="evidence" value="ECO:0007669"/>
    <property type="project" value="UniProtKB-SubCell"/>
</dbReference>
<keyword evidence="2 7" id="KW-0812">Transmembrane</keyword>
<accession>A0A317VDW4</accession>
<evidence type="ECO:0000256" key="2">
    <source>
        <dbReference type="ARBA" id="ARBA00022692"/>
    </source>
</evidence>
<evidence type="ECO:0000256" key="4">
    <source>
        <dbReference type="ARBA" id="ARBA00023136"/>
    </source>
</evidence>
<evidence type="ECO:0000256" key="3">
    <source>
        <dbReference type="ARBA" id="ARBA00022989"/>
    </source>
</evidence>
<evidence type="ECO:0000256" key="1">
    <source>
        <dbReference type="ARBA" id="ARBA00004141"/>
    </source>
</evidence>
<evidence type="ECO:0000256" key="7">
    <source>
        <dbReference type="SAM" id="Phobius"/>
    </source>
</evidence>
<protein>
    <recommendedName>
        <fullName evidence="8">Rhodopsin domain-containing protein</fullName>
    </recommendedName>
</protein>